<proteinExistence type="predicted"/>
<reference evidence="1 2" key="1">
    <citation type="journal article" date="2018" name="Mol. Plant">
        <title>The genome of Artemisia annua provides insight into the evolution of Asteraceae family and artemisinin biosynthesis.</title>
        <authorList>
            <person name="Shen Q."/>
            <person name="Zhang L."/>
            <person name="Liao Z."/>
            <person name="Wang S."/>
            <person name="Yan T."/>
            <person name="Shi P."/>
            <person name="Liu M."/>
            <person name="Fu X."/>
            <person name="Pan Q."/>
            <person name="Wang Y."/>
            <person name="Lv Z."/>
            <person name="Lu X."/>
            <person name="Zhang F."/>
            <person name="Jiang W."/>
            <person name="Ma Y."/>
            <person name="Chen M."/>
            <person name="Hao X."/>
            <person name="Li L."/>
            <person name="Tang Y."/>
            <person name="Lv G."/>
            <person name="Zhou Y."/>
            <person name="Sun X."/>
            <person name="Brodelius P.E."/>
            <person name="Rose J.K.C."/>
            <person name="Tang K."/>
        </authorList>
    </citation>
    <scope>NUCLEOTIDE SEQUENCE [LARGE SCALE GENOMIC DNA]</scope>
    <source>
        <strain evidence="2">cv. Huhao1</strain>
        <tissue evidence="1">Leaf</tissue>
    </source>
</reference>
<accession>A0A2U1PFS8</accession>
<name>A0A2U1PFS8_ARTAN</name>
<gene>
    <name evidence="1" type="ORF">CTI12_AA156470</name>
</gene>
<evidence type="ECO:0000313" key="1">
    <source>
        <dbReference type="EMBL" id="PWA84593.1"/>
    </source>
</evidence>
<dbReference type="EMBL" id="PKPP01001212">
    <property type="protein sequence ID" value="PWA84593.1"/>
    <property type="molecule type" value="Genomic_DNA"/>
</dbReference>
<comment type="caution">
    <text evidence="1">The sequence shown here is derived from an EMBL/GenBank/DDBJ whole genome shotgun (WGS) entry which is preliminary data.</text>
</comment>
<protein>
    <submittedName>
        <fullName evidence="1">Tetratricopeptide repeat (TPR)-like superfamily protein</fullName>
    </submittedName>
</protein>
<organism evidence="1 2">
    <name type="scientific">Artemisia annua</name>
    <name type="common">Sweet wormwood</name>
    <dbReference type="NCBI Taxonomy" id="35608"/>
    <lineage>
        <taxon>Eukaryota</taxon>
        <taxon>Viridiplantae</taxon>
        <taxon>Streptophyta</taxon>
        <taxon>Embryophyta</taxon>
        <taxon>Tracheophyta</taxon>
        <taxon>Spermatophyta</taxon>
        <taxon>Magnoliopsida</taxon>
        <taxon>eudicotyledons</taxon>
        <taxon>Gunneridae</taxon>
        <taxon>Pentapetalae</taxon>
        <taxon>asterids</taxon>
        <taxon>campanulids</taxon>
        <taxon>Asterales</taxon>
        <taxon>Asteraceae</taxon>
        <taxon>Asteroideae</taxon>
        <taxon>Anthemideae</taxon>
        <taxon>Artemisiinae</taxon>
        <taxon>Artemisia</taxon>
    </lineage>
</organism>
<dbReference type="Proteomes" id="UP000245207">
    <property type="component" value="Unassembled WGS sequence"/>
</dbReference>
<keyword evidence="2" id="KW-1185">Reference proteome</keyword>
<evidence type="ECO:0000313" key="2">
    <source>
        <dbReference type="Proteomes" id="UP000245207"/>
    </source>
</evidence>
<dbReference type="AlphaFoldDB" id="A0A2U1PFS8"/>
<sequence length="102" mass="11593">MERLTGEKLSVLESLAIRAFANYSPFGFKSLHFTSNALVNQEHNCTDSPGKINIIIKNIQSRKTEDEIFQSLNRDQACNTIPISHNLVFNLLYRIKDNSPVL</sequence>